<proteinExistence type="predicted"/>
<dbReference type="EMBL" id="JAGDFM010000245">
    <property type="protein sequence ID" value="KAG7381464.1"/>
    <property type="molecule type" value="Genomic_DNA"/>
</dbReference>
<keyword evidence="1" id="KW-0862">Zinc</keyword>
<evidence type="ECO:0000256" key="1">
    <source>
        <dbReference type="PROSITE-ProRule" id="PRU00175"/>
    </source>
</evidence>
<dbReference type="OrthoDB" id="19493at2759"/>
<keyword evidence="1" id="KW-0863">Zinc-finger</keyword>
<dbReference type="PANTHER" id="PTHR23287">
    <property type="entry name" value="RUBY-EYE2-LIKE PROTEIN"/>
    <property type="match status" value="1"/>
</dbReference>
<evidence type="ECO:0000313" key="5">
    <source>
        <dbReference type="EMBL" id="KAG7381464.1"/>
    </source>
</evidence>
<evidence type="ECO:0000256" key="2">
    <source>
        <dbReference type="SAM" id="Coils"/>
    </source>
</evidence>
<evidence type="ECO:0000313" key="6">
    <source>
        <dbReference type="Proteomes" id="UP000694044"/>
    </source>
</evidence>
<organism evidence="5 6">
    <name type="scientific">Phytophthora pseudosyringae</name>
    <dbReference type="NCBI Taxonomy" id="221518"/>
    <lineage>
        <taxon>Eukaryota</taxon>
        <taxon>Sar</taxon>
        <taxon>Stramenopiles</taxon>
        <taxon>Oomycota</taxon>
        <taxon>Peronosporomycetes</taxon>
        <taxon>Peronosporales</taxon>
        <taxon>Peronosporaceae</taxon>
        <taxon>Phytophthora</taxon>
    </lineage>
</organism>
<sequence length="1585" mass="174907">MPPNGGDAAATPAVRSRPLLHYKDLGLGTQNRKVRFTCVHASENFLACGANNGSVYLYATSALGRSEGDRAPAKYHLVKMISPPSNDRVAVTCLSICPLQKRLVVGTTRGVVYAIQLSDYHKIGEKVEFSHDFHAGFPVTCFLWDKRGARLFSACNAGLVCQTVMRAGMSAIFGSTDTELLLKEETGIVQLDLAKSERSYILMVSSQLRVLLLNLTSGDGSAVQIGTKARQGSYGACFFTSLNVESIDPAKKREIKVFSSRPGRRVWVADPQSGTVSSTLKFSLSKNPTQFLQSPECAMEEGIQPRNLTINKLGRFQFLQDPPYAPQDVKDATTLLVSWNVGSSVLFFLDPFAVEIAEWHLDLGIIHDLKIVNETTLVVLHGDAPKVSMIQSCPADQFLQIYGSDDMKKAVELAVEFNLNDAPVVESLQSQWLAYLVKIGAKSKEYDELTASLKALADKTKALEEEYRVAIESGLPTPTDSQPLQIIFKQRPQQAMSATTTATSDLFASQSDFTDTEVTLATGSTLHKPIEYFDVLAPSDQSYSKSICAPDGSFMEARLMDIPELPRANSVLAGNFRESFMEEIMEDVKRSEQMQNEEGAMNMNLLPVLKDGSTAAAKAFSTFIPGSSMLTHLMDGSMITDPFGRSDASGIFSDFPEFDDDELVIDPDPRLFQRRYTHGQRLKTDSNECSVLRIAMSTIGEADESNLDTEVLLEAISMDIWDSNLKYTSNLPISEQLNLPESGQDSKENGNAHTERNAVVYKQARIKENERKVESRQAKPALIETLKVHTSNSTASSSEASTPVNKFKQRLVHRASMSPDAGRAAQRAIQKHFGATPSCEIKLKCMVGGRIAVSPELEPIIRRDVSELTSELQAASATAEKTKQLTRRLWPASGITRVCACLTSLYLLQGDMNQVQATIGAWLNCFDPTAQHEDPEGSDGSIENKSELTDAPAATVGFARGEALVDGDGLPLTRGDWNLVRTLVSIYFAIWAAGSKLHLHPLNPKDHADGEFCRLYESEMGITMTLEPRYQWVSADDDSQTAATADEAEAFVAKYGVYINPDLAAEVCNLRQFTGALKIVLDEVVSGADMEETCDDIVGWISEKKSSQAFSTLEERDSLCLLLHLLDILLKRCPLETIEMCVSKYPVLYPWNIEQALFGTDLDWEAVDDGENGIREILKSATVAQTSKYFRYLVRLLEEKGNEAGRDAQVVSRCLDLCFSGSKVVGDLFDQEERSNRIAWVAALVRQPDRFTYDHSDCWKMFAVNNAFPALMELAMLSLRDDGDAAALKRGFSELSELVTLITKSKELAVFDAVFERVAVLPHSSEECLSKILSQIQASVSIDNRNERLCSAVIHALLNSVNLGYGMHLLARYPLLFAATPLQTYHTIVETHVLTERQKHEIVQILEIVDTNVWASYKEDVSATSSVSFAPQLTAILQLEMGALYPAMSREQYEMWETKCKQYDEETTAHRVSKVEGSGVGIGLLCKPISPRRGNYRGTGSRVSLSGTPMACRSFEYRNSDWGGEVQLHDYTCRTCELPVVLISDNNANLDVALLPCGHAFHEHCLEDNACPVCLEANLSTLDCF</sequence>
<reference evidence="5" key="1">
    <citation type="submission" date="2021-02" db="EMBL/GenBank/DDBJ databases">
        <authorList>
            <person name="Palmer J.M."/>
        </authorList>
    </citation>
    <scope>NUCLEOTIDE SEQUENCE</scope>
    <source>
        <strain evidence="5">SCRP734</strain>
    </source>
</reference>
<evidence type="ECO:0000259" key="4">
    <source>
        <dbReference type="PROSITE" id="PS50089"/>
    </source>
</evidence>
<keyword evidence="6" id="KW-1185">Reference proteome</keyword>
<dbReference type="GO" id="GO:0008270">
    <property type="term" value="F:zinc ion binding"/>
    <property type="evidence" value="ECO:0007669"/>
    <property type="project" value="UniProtKB-KW"/>
</dbReference>
<name>A0A8T1VPY1_9STRA</name>
<dbReference type="SMART" id="SM00184">
    <property type="entry name" value="RING"/>
    <property type="match status" value="1"/>
</dbReference>
<comment type="caution">
    <text evidence="5">The sequence shown here is derived from an EMBL/GenBank/DDBJ whole genome shotgun (WGS) entry which is preliminary data.</text>
</comment>
<dbReference type="PANTHER" id="PTHR23287:SF16">
    <property type="entry name" value="TECTONIN BETA-PROPELLER REPEAT-CONTAINING PROTEIN 2"/>
    <property type="match status" value="1"/>
</dbReference>
<keyword evidence="1" id="KW-0479">Metal-binding</keyword>
<evidence type="ECO:0000256" key="3">
    <source>
        <dbReference type="SAM" id="MobiDB-lite"/>
    </source>
</evidence>
<feature type="region of interest" description="Disordered" evidence="3">
    <location>
        <begin position="737"/>
        <end position="757"/>
    </location>
</feature>
<protein>
    <recommendedName>
        <fullName evidence="4">RING-type domain-containing protein</fullName>
    </recommendedName>
</protein>
<dbReference type="InterPro" id="IPR001841">
    <property type="entry name" value="Znf_RING"/>
</dbReference>
<keyword evidence="2" id="KW-0175">Coiled coil</keyword>
<accession>A0A8T1VPY1</accession>
<dbReference type="PROSITE" id="PS50089">
    <property type="entry name" value="ZF_RING_2"/>
    <property type="match status" value="1"/>
</dbReference>
<feature type="coiled-coil region" evidence="2">
    <location>
        <begin position="446"/>
        <end position="473"/>
    </location>
</feature>
<feature type="domain" description="RING-type" evidence="4">
    <location>
        <begin position="1533"/>
        <end position="1574"/>
    </location>
</feature>
<dbReference type="CDD" id="cd16484">
    <property type="entry name" value="RING-H2_Vps"/>
    <property type="match status" value="1"/>
</dbReference>
<gene>
    <name evidence="5" type="ORF">PHYPSEUDO_006004</name>
</gene>
<dbReference type="Proteomes" id="UP000694044">
    <property type="component" value="Unassembled WGS sequence"/>
</dbReference>
<feature type="compositionally biased region" description="Basic and acidic residues" evidence="3">
    <location>
        <begin position="744"/>
        <end position="756"/>
    </location>
</feature>